<gene>
    <name evidence="1" type="ORF">B7R77_03115</name>
</gene>
<accession>A0AAP7ZKM4</accession>
<evidence type="ECO:0000313" key="2">
    <source>
        <dbReference type="Proteomes" id="UP000216164"/>
    </source>
</evidence>
<dbReference type="SUPFAM" id="SSF160719">
    <property type="entry name" value="gpW/gp25-like"/>
    <property type="match status" value="1"/>
</dbReference>
<comment type="caution">
    <text evidence="1">The sequence shown here is derived from an EMBL/GenBank/DDBJ whole genome shotgun (WGS) entry which is preliminary data.</text>
</comment>
<evidence type="ECO:0008006" key="3">
    <source>
        <dbReference type="Google" id="ProtNLM"/>
    </source>
</evidence>
<dbReference type="Gene3D" id="3.10.450.40">
    <property type="match status" value="1"/>
</dbReference>
<reference evidence="1 2" key="1">
    <citation type="submission" date="2017-04" db="EMBL/GenBank/DDBJ databases">
        <title>Genome Announcement: Closed genomes of Ralstonia solanacearum strains K60, UW551, and UW700.</title>
        <authorList>
            <person name="Hayes M."/>
            <person name="Macintyre A.M."/>
            <person name="Allen C."/>
        </authorList>
    </citation>
    <scope>NUCLEOTIDE SEQUENCE [LARGE SCALE GENOMIC DNA]</scope>
    <source>
        <strain evidence="1 2">UW25</strain>
    </source>
</reference>
<dbReference type="EMBL" id="NCTK01000001">
    <property type="protein sequence ID" value="OYQ12345.1"/>
    <property type="molecule type" value="Genomic_DNA"/>
</dbReference>
<evidence type="ECO:0000313" key="1">
    <source>
        <dbReference type="EMBL" id="OYQ12345.1"/>
    </source>
</evidence>
<dbReference type="InterPro" id="IPR010877">
    <property type="entry name" value="Phage_Mu_Gp46"/>
</dbReference>
<proteinExistence type="predicted"/>
<dbReference type="AlphaFoldDB" id="A0AAP7ZKM4"/>
<sequence length="116" mass="13065">MDKALDPLTGDYSGEVIDHLGNAVYVRLETPLGSWWGNPNLGSRLHELKREKDVPRIRKLAVQYAEDALKPLLDDGRASSITVEAEQPHDGRCLLQIEVVDASRRRRLFKHPVQVG</sequence>
<name>A0AAP7ZKM4_RALSL</name>
<dbReference type="RefSeq" id="WP_003268770.1">
    <property type="nucleotide sequence ID" value="NZ_NCTK01000001.1"/>
</dbReference>
<dbReference type="Pfam" id="PF07409">
    <property type="entry name" value="GP46"/>
    <property type="match status" value="1"/>
</dbReference>
<dbReference type="Proteomes" id="UP000216164">
    <property type="component" value="Unassembled WGS sequence"/>
</dbReference>
<organism evidence="1 2">
    <name type="scientific">Ralstonia solanacearum K60</name>
    <dbReference type="NCBI Taxonomy" id="1091042"/>
    <lineage>
        <taxon>Bacteria</taxon>
        <taxon>Pseudomonadati</taxon>
        <taxon>Pseudomonadota</taxon>
        <taxon>Betaproteobacteria</taxon>
        <taxon>Burkholderiales</taxon>
        <taxon>Burkholderiaceae</taxon>
        <taxon>Ralstonia</taxon>
        <taxon>Ralstonia solanacearum species complex</taxon>
    </lineage>
</organism>
<protein>
    <recommendedName>
        <fullName evidence="3">Phage protein GP46</fullName>
    </recommendedName>
</protein>